<feature type="compositionally biased region" description="Basic and acidic residues" evidence="1">
    <location>
        <begin position="142"/>
        <end position="158"/>
    </location>
</feature>
<keyword evidence="3" id="KW-1185">Reference proteome</keyword>
<protein>
    <submittedName>
        <fullName evidence="2">Uncharacterized protein</fullName>
    </submittedName>
</protein>
<feature type="non-terminal residue" evidence="2">
    <location>
        <position position="1"/>
    </location>
</feature>
<dbReference type="AlphaFoldDB" id="A0A9W8JCH9"/>
<dbReference type="OrthoDB" id="3239511at2759"/>
<dbReference type="InterPro" id="IPR041078">
    <property type="entry name" value="Plavaka"/>
</dbReference>
<evidence type="ECO:0000313" key="3">
    <source>
        <dbReference type="Proteomes" id="UP001140091"/>
    </source>
</evidence>
<dbReference type="Pfam" id="PF18759">
    <property type="entry name" value="Plavaka"/>
    <property type="match status" value="1"/>
</dbReference>
<gene>
    <name evidence="2" type="ORF">H1R20_g4995</name>
</gene>
<reference evidence="2" key="1">
    <citation type="submission" date="2022-06" db="EMBL/GenBank/DDBJ databases">
        <title>Genome Sequence of Candolleomyces eurysporus.</title>
        <authorList>
            <person name="Buettner E."/>
        </authorList>
    </citation>
    <scope>NUCLEOTIDE SEQUENCE</scope>
    <source>
        <strain evidence="2">VTCC 930004</strain>
    </source>
</reference>
<feature type="region of interest" description="Disordered" evidence="1">
    <location>
        <begin position="138"/>
        <end position="159"/>
    </location>
</feature>
<dbReference type="Proteomes" id="UP001140091">
    <property type="component" value="Unassembled WGS sequence"/>
</dbReference>
<sequence>MPKAGSKKQKSGSENIVECPHCKQTFAKQGFHNHHAKCQRQASTIQPVRSDYFASPSDDFDPFGAVQFGQQFGAPQNSDAYLGPFASPVVHDPLAIFDVPTQSAVFGSSPPSLFAVGSDLSVAEDCAGTTTSNWAEDVPEEGAERQLGRPPHLDDIKVVPHPHSGRQIRYYDYDDYTTDIAGSKFPKASPSSNQPSTPPWAPFSTRIDFKFAEMLQDAHLNARQIDAFVSMVHEILANPKEFTLADGKHVAETWTIATKMHGVGLEQEDVEVEYDGECIEFPLWRIEARDWALSILTNPELSKELRFDAEQLFRHNGEGFERFINEPWTANTWADVQSKLPPGAAPFMIILYADKTKLSSMGTKKGYPVYVRCANLPSHIRNGEGLGGGQMIGWLPIIPEDADKSGKKRFVDFKRVVWHKALKKILQSLEAWAESGYYHEISEDLARWLYPIILILSADFEEQCVMAAIRGMGSAYPCPVCLIPLEELPGLSKKYPLRTSESMKQIYDDANDKRTVVEREALLKAVGLRNVENVFWSLKNTEAYSALSWDRLHAYHSGLFRKHILQEFFELLEEGGRSYTTQVEEQLRQIPRWRDLTHFDSLAIVKDYSDGRKYEDLSKVLIFASHSLFGPRDERGYQWLALARSYLELDMWASLIDHNETTLQQGRKELLRFEEERKKYVKIHPAKKWDFPKAHSHSHLFDDIENKGCTINFTTKFFEKMHGSLKIFYELSNCKDIEKQFARISHEELAALIISHNILLYNREVQRIKDANLEIESTDDEGQPSVGCRRTTTPVWIRAGSRLPTGPVYLQELQDHADPQYFLAFTQLRTKLNKRLALDLNQRINIGLDDLVTVYRYLKVDYVSLEDSQLTTDFLRVNPKFHGRVRYDCALIQVDEATFVIGRLVSIFGIRVEDQEMQYALVIPFDVPIPRNSASKVNRDRSTHLRFKQLRSRNAQESVVVPLTSIVRGALTVKDFGSLHDNQFVIVDVVDPDFFLRMRLKSLGDSLVVNAKL</sequence>
<proteinExistence type="predicted"/>
<organism evidence="2 3">
    <name type="scientific">Candolleomyces eurysporus</name>
    <dbReference type="NCBI Taxonomy" id="2828524"/>
    <lineage>
        <taxon>Eukaryota</taxon>
        <taxon>Fungi</taxon>
        <taxon>Dikarya</taxon>
        <taxon>Basidiomycota</taxon>
        <taxon>Agaricomycotina</taxon>
        <taxon>Agaricomycetes</taxon>
        <taxon>Agaricomycetidae</taxon>
        <taxon>Agaricales</taxon>
        <taxon>Agaricineae</taxon>
        <taxon>Psathyrellaceae</taxon>
        <taxon>Candolleomyces</taxon>
    </lineage>
</organism>
<evidence type="ECO:0000256" key="1">
    <source>
        <dbReference type="SAM" id="MobiDB-lite"/>
    </source>
</evidence>
<comment type="caution">
    <text evidence="2">The sequence shown here is derived from an EMBL/GenBank/DDBJ whole genome shotgun (WGS) entry which is preliminary data.</text>
</comment>
<accession>A0A9W8JCH9</accession>
<dbReference type="EMBL" id="JANBPK010000781">
    <property type="protein sequence ID" value="KAJ2932117.1"/>
    <property type="molecule type" value="Genomic_DNA"/>
</dbReference>
<name>A0A9W8JCH9_9AGAR</name>
<evidence type="ECO:0000313" key="2">
    <source>
        <dbReference type="EMBL" id="KAJ2932117.1"/>
    </source>
</evidence>